<evidence type="ECO:0000313" key="2">
    <source>
        <dbReference type="Proteomes" id="UP001341281"/>
    </source>
</evidence>
<name>A0AAQ3WT01_PASNO</name>
<evidence type="ECO:0000313" key="1">
    <source>
        <dbReference type="EMBL" id="WVZ72311.1"/>
    </source>
</evidence>
<sequence length="62" mass="7140">MTYRPEVKVGRRSKDPEPLFPARHAVLSLLFFPFAPPPPPSLPRALLLDERRRGLILHLSLR</sequence>
<protein>
    <submittedName>
        <fullName evidence="1">Uncharacterized protein</fullName>
    </submittedName>
</protein>
<dbReference type="AlphaFoldDB" id="A0AAQ3WT01"/>
<keyword evidence="2" id="KW-1185">Reference proteome</keyword>
<reference evidence="1 2" key="1">
    <citation type="submission" date="2024-02" db="EMBL/GenBank/DDBJ databases">
        <title>High-quality chromosome-scale genome assembly of Pensacola bahiagrass (Paspalum notatum Flugge var. saurae).</title>
        <authorList>
            <person name="Vega J.M."/>
            <person name="Podio M."/>
            <person name="Orjuela J."/>
            <person name="Siena L.A."/>
            <person name="Pessino S.C."/>
            <person name="Combes M.C."/>
            <person name="Mariac C."/>
            <person name="Albertini E."/>
            <person name="Pupilli F."/>
            <person name="Ortiz J.P.A."/>
            <person name="Leblanc O."/>
        </authorList>
    </citation>
    <scope>NUCLEOTIDE SEQUENCE [LARGE SCALE GENOMIC DNA]</scope>
    <source>
        <strain evidence="1">R1</strain>
        <tissue evidence="1">Leaf</tissue>
    </source>
</reference>
<organism evidence="1 2">
    <name type="scientific">Paspalum notatum var. saurae</name>
    <dbReference type="NCBI Taxonomy" id="547442"/>
    <lineage>
        <taxon>Eukaryota</taxon>
        <taxon>Viridiplantae</taxon>
        <taxon>Streptophyta</taxon>
        <taxon>Embryophyta</taxon>
        <taxon>Tracheophyta</taxon>
        <taxon>Spermatophyta</taxon>
        <taxon>Magnoliopsida</taxon>
        <taxon>Liliopsida</taxon>
        <taxon>Poales</taxon>
        <taxon>Poaceae</taxon>
        <taxon>PACMAD clade</taxon>
        <taxon>Panicoideae</taxon>
        <taxon>Andropogonodae</taxon>
        <taxon>Paspaleae</taxon>
        <taxon>Paspalinae</taxon>
        <taxon>Paspalum</taxon>
    </lineage>
</organism>
<proteinExistence type="predicted"/>
<dbReference type="Proteomes" id="UP001341281">
    <property type="component" value="Chromosome 04"/>
</dbReference>
<accession>A0AAQ3WT01</accession>
<dbReference type="EMBL" id="CP144748">
    <property type="protein sequence ID" value="WVZ72311.1"/>
    <property type="molecule type" value="Genomic_DNA"/>
</dbReference>
<gene>
    <name evidence="1" type="ORF">U9M48_020793</name>
</gene>